<evidence type="ECO:0000256" key="1">
    <source>
        <dbReference type="ARBA" id="ARBA00000085"/>
    </source>
</evidence>
<feature type="domain" description="HAMP" evidence="15">
    <location>
        <begin position="163"/>
        <end position="215"/>
    </location>
</feature>
<dbReference type="Pfam" id="PF00512">
    <property type="entry name" value="HisKA"/>
    <property type="match status" value="1"/>
</dbReference>
<feature type="transmembrane region" description="Helical" evidence="13">
    <location>
        <begin position="139"/>
        <end position="162"/>
    </location>
</feature>
<dbReference type="EMBL" id="JWJG01000028">
    <property type="protein sequence ID" value="KIF79910.1"/>
    <property type="molecule type" value="Genomic_DNA"/>
</dbReference>
<protein>
    <recommendedName>
        <fullName evidence="3">histidine kinase</fullName>
        <ecNumber evidence="3">2.7.13.3</ecNumber>
    </recommendedName>
</protein>
<comment type="caution">
    <text evidence="16">The sequence shown here is derived from an EMBL/GenBank/DDBJ whole genome shotgun (WGS) entry which is preliminary data.</text>
</comment>
<dbReference type="InterPro" id="IPR050428">
    <property type="entry name" value="TCS_sensor_his_kinase"/>
</dbReference>
<keyword evidence="11" id="KW-0902">Two-component regulatory system</keyword>
<keyword evidence="9" id="KW-0067">ATP-binding</keyword>
<dbReference type="GO" id="GO:0005524">
    <property type="term" value="F:ATP binding"/>
    <property type="evidence" value="ECO:0007669"/>
    <property type="project" value="UniProtKB-KW"/>
</dbReference>
<evidence type="ECO:0000256" key="3">
    <source>
        <dbReference type="ARBA" id="ARBA00012438"/>
    </source>
</evidence>
<evidence type="ECO:0000259" key="14">
    <source>
        <dbReference type="PROSITE" id="PS50109"/>
    </source>
</evidence>
<dbReference type="InterPro" id="IPR036890">
    <property type="entry name" value="HATPase_C_sf"/>
</dbReference>
<feature type="transmembrane region" description="Helical" evidence="13">
    <location>
        <begin position="6"/>
        <end position="29"/>
    </location>
</feature>
<dbReference type="GO" id="GO:0000155">
    <property type="term" value="F:phosphorelay sensor kinase activity"/>
    <property type="evidence" value="ECO:0007669"/>
    <property type="project" value="InterPro"/>
</dbReference>
<evidence type="ECO:0000256" key="4">
    <source>
        <dbReference type="ARBA" id="ARBA00022553"/>
    </source>
</evidence>
<dbReference type="Pfam" id="PF08521">
    <property type="entry name" value="2CSK_N"/>
    <property type="match status" value="1"/>
</dbReference>
<dbReference type="AlphaFoldDB" id="A0A0C2BFB6"/>
<evidence type="ECO:0000256" key="12">
    <source>
        <dbReference type="ARBA" id="ARBA00023136"/>
    </source>
</evidence>
<dbReference type="Pfam" id="PF02518">
    <property type="entry name" value="HATPase_c"/>
    <property type="match status" value="1"/>
</dbReference>
<dbReference type="InterPro" id="IPR036097">
    <property type="entry name" value="HisK_dim/P_sf"/>
</dbReference>
<evidence type="ECO:0000259" key="15">
    <source>
        <dbReference type="PROSITE" id="PS50885"/>
    </source>
</evidence>
<evidence type="ECO:0000256" key="11">
    <source>
        <dbReference type="ARBA" id="ARBA00023012"/>
    </source>
</evidence>
<accession>A0A0C2BFB6</accession>
<dbReference type="PROSITE" id="PS50109">
    <property type="entry name" value="HIS_KIN"/>
    <property type="match status" value="1"/>
</dbReference>
<dbReference type="InterPro" id="IPR003660">
    <property type="entry name" value="HAMP_dom"/>
</dbReference>
<organism evidence="16 17">
    <name type="scientific">Noviherbaspirillum autotrophicum</name>
    <dbReference type="NCBI Taxonomy" id="709839"/>
    <lineage>
        <taxon>Bacteria</taxon>
        <taxon>Pseudomonadati</taxon>
        <taxon>Pseudomonadota</taxon>
        <taxon>Betaproteobacteria</taxon>
        <taxon>Burkholderiales</taxon>
        <taxon>Oxalobacteraceae</taxon>
        <taxon>Noviherbaspirillum</taxon>
    </lineage>
</organism>
<dbReference type="InterPro" id="IPR013727">
    <property type="entry name" value="2CSK_N"/>
</dbReference>
<keyword evidence="6 13" id="KW-0812">Transmembrane</keyword>
<keyword evidence="7" id="KW-0547">Nucleotide-binding</keyword>
<name>A0A0C2BFB6_9BURK</name>
<keyword evidence="12 13" id="KW-0472">Membrane</keyword>
<dbReference type="CDD" id="cd00082">
    <property type="entry name" value="HisKA"/>
    <property type="match status" value="1"/>
</dbReference>
<sequence length="437" mass="47452">MKSIRHTLLMWLSAGLSAGIIGAGGMLYVQARQEANEIFDYQMKQLAASLPNQPFAPLSPSHLAQPDLERDIVIQIWDGSGLRIYHSHEQLALPQRAELGFTTIGTRNGPWRVYSMQRGNTVVQVAQPLSARREVAADMALRTVAPLVLLFPFLGALIWMTVGRGLLPVKRVAQEVQSRDAGTLTPIADDSLPQEIRPLTHALNDLLGRLDHALDAQRAFVADAAHELRTPLTALKLQIQLAERASDEAERRAAFGELRQGFERAMHLVQQLLTLARQEPAASGTAHVTVDLAELSRAVVSDLAPLAAAREIDLGALGDAAASVSGDPEALRILLSNLVENAIRYTPEGGKVDVSVQHENGSPVLRVQDSGPGIPQQELARVFDRFYRVPGTRTPGSGLGLAIVRRIADAHGIRVDLRNTGHGLCAELIFPRVEKSI</sequence>
<dbReference type="PROSITE" id="PS50885">
    <property type="entry name" value="HAMP"/>
    <property type="match status" value="1"/>
</dbReference>
<dbReference type="PRINTS" id="PR00344">
    <property type="entry name" value="BCTRLSENSOR"/>
</dbReference>
<dbReference type="Gene3D" id="3.30.565.10">
    <property type="entry name" value="Histidine kinase-like ATPase, C-terminal domain"/>
    <property type="match status" value="1"/>
</dbReference>
<dbReference type="SUPFAM" id="SSF55874">
    <property type="entry name" value="ATPase domain of HSP90 chaperone/DNA topoisomerase II/histidine kinase"/>
    <property type="match status" value="1"/>
</dbReference>
<dbReference type="InterPro" id="IPR005467">
    <property type="entry name" value="His_kinase_dom"/>
</dbReference>
<dbReference type="RefSeq" id="WP_040038821.1">
    <property type="nucleotide sequence ID" value="NZ_JWJG01000028.1"/>
</dbReference>
<dbReference type="InterPro" id="IPR003594">
    <property type="entry name" value="HATPase_dom"/>
</dbReference>
<keyword evidence="17" id="KW-1185">Reference proteome</keyword>
<evidence type="ECO:0000256" key="10">
    <source>
        <dbReference type="ARBA" id="ARBA00022989"/>
    </source>
</evidence>
<feature type="domain" description="Histidine kinase" evidence="14">
    <location>
        <begin position="223"/>
        <end position="434"/>
    </location>
</feature>
<dbReference type="OrthoDB" id="8583694at2"/>
<comment type="catalytic activity">
    <reaction evidence="1">
        <text>ATP + protein L-histidine = ADP + protein N-phospho-L-histidine.</text>
        <dbReference type="EC" id="2.7.13.3"/>
    </reaction>
</comment>
<evidence type="ECO:0000256" key="13">
    <source>
        <dbReference type="SAM" id="Phobius"/>
    </source>
</evidence>
<evidence type="ECO:0000256" key="2">
    <source>
        <dbReference type="ARBA" id="ARBA00004141"/>
    </source>
</evidence>
<proteinExistence type="predicted"/>
<dbReference type="SMART" id="SM00388">
    <property type="entry name" value="HisKA"/>
    <property type="match status" value="1"/>
</dbReference>
<evidence type="ECO:0000256" key="8">
    <source>
        <dbReference type="ARBA" id="ARBA00022777"/>
    </source>
</evidence>
<evidence type="ECO:0000313" key="16">
    <source>
        <dbReference type="EMBL" id="KIF79910.1"/>
    </source>
</evidence>
<dbReference type="CDD" id="cd00075">
    <property type="entry name" value="HATPase"/>
    <property type="match status" value="1"/>
</dbReference>
<dbReference type="EC" id="2.7.13.3" evidence="3"/>
<comment type="subcellular location">
    <subcellularLocation>
        <location evidence="2">Membrane</location>
        <topology evidence="2">Multi-pass membrane protein</topology>
    </subcellularLocation>
</comment>
<dbReference type="STRING" id="709839.TSA66_02190"/>
<dbReference type="SUPFAM" id="SSF47384">
    <property type="entry name" value="Homodimeric domain of signal transducing histidine kinase"/>
    <property type="match status" value="1"/>
</dbReference>
<dbReference type="Pfam" id="PF00672">
    <property type="entry name" value="HAMP"/>
    <property type="match status" value="1"/>
</dbReference>
<evidence type="ECO:0000256" key="5">
    <source>
        <dbReference type="ARBA" id="ARBA00022679"/>
    </source>
</evidence>
<dbReference type="GO" id="GO:0005886">
    <property type="term" value="C:plasma membrane"/>
    <property type="evidence" value="ECO:0007669"/>
    <property type="project" value="TreeGrafter"/>
</dbReference>
<keyword evidence="8" id="KW-0418">Kinase</keyword>
<gene>
    <name evidence="16" type="ORF">TSA66_02190</name>
</gene>
<dbReference type="InterPro" id="IPR004358">
    <property type="entry name" value="Sig_transdc_His_kin-like_C"/>
</dbReference>
<evidence type="ECO:0000313" key="17">
    <source>
        <dbReference type="Proteomes" id="UP000031572"/>
    </source>
</evidence>
<dbReference type="PANTHER" id="PTHR45436:SF14">
    <property type="entry name" value="SENSOR PROTEIN QSEC"/>
    <property type="match status" value="1"/>
</dbReference>
<keyword evidence="10 13" id="KW-1133">Transmembrane helix</keyword>
<dbReference type="Gene3D" id="1.10.287.130">
    <property type="match status" value="1"/>
</dbReference>
<dbReference type="Proteomes" id="UP000031572">
    <property type="component" value="Unassembled WGS sequence"/>
</dbReference>
<keyword evidence="4" id="KW-0597">Phosphoprotein</keyword>
<keyword evidence="5" id="KW-0808">Transferase</keyword>
<dbReference type="SMART" id="SM00387">
    <property type="entry name" value="HATPase_c"/>
    <property type="match status" value="1"/>
</dbReference>
<evidence type="ECO:0000256" key="6">
    <source>
        <dbReference type="ARBA" id="ARBA00022692"/>
    </source>
</evidence>
<reference evidence="16 17" key="1">
    <citation type="submission" date="2014-12" db="EMBL/GenBank/DDBJ databases">
        <title>Denitrispirillum autotrophicum gen. nov., sp. nov., Denitrifying, Facultatively Autotrophic Bacteria Isolated from Rice Paddy Soil.</title>
        <authorList>
            <person name="Ishii S."/>
            <person name="Ashida N."/>
            <person name="Ohno H."/>
            <person name="Otsuka S."/>
            <person name="Yokota A."/>
            <person name="Senoo K."/>
        </authorList>
    </citation>
    <scope>NUCLEOTIDE SEQUENCE [LARGE SCALE GENOMIC DNA]</scope>
    <source>
        <strain evidence="16 17">TSA66</strain>
    </source>
</reference>
<evidence type="ECO:0000256" key="7">
    <source>
        <dbReference type="ARBA" id="ARBA00022741"/>
    </source>
</evidence>
<dbReference type="PANTHER" id="PTHR45436">
    <property type="entry name" value="SENSOR HISTIDINE KINASE YKOH"/>
    <property type="match status" value="1"/>
</dbReference>
<evidence type="ECO:0000256" key="9">
    <source>
        <dbReference type="ARBA" id="ARBA00022840"/>
    </source>
</evidence>
<dbReference type="InterPro" id="IPR003661">
    <property type="entry name" value="HisK_dim/P_dom"/>
</dbReference>